<keyword evidence="5" id="KW-1185">Reference proteome</keyword>
<dbReference type="PANTHER" id="PTHR45934">
    <property type="entry name" value="FAD/NAD(P)-BINDING OXIDOREDUCTASE FAMILY PROTEIN"/>
    <property type="match status" value="1"/>
</dbReference>
<dbReference type="InterPro" id="IPR044560">
    <property type="entry name" value="MOase"/>
</dbReference>
<dbReference type="SUPFAM" id="SSF51905">
    <property type="entry name" value="FAD/NAD(P)-binding domain"/>
    <property type="match status" value="1"/>
</dbReference>
<dbReference type="GO" id="GO:0004497">
    <property type="term" value="F:monooxygenase activity"/>
    <property type="evidence" value="ECO:0007669"/>
    <property type="project" value="UniProtKB-KW"/>
</dbReference>
<evidence type="ECO:0000313" key="5">
    <source>
        <dbReference type="Proteomes" id="UP000790787"/>
    </source>
</evidence>
<evidence type="ECO:0000256" key="1">
    <source>
        <dbReference type="ARBA" id="ARBA00023002"/>
    </source>
</evidence>
<organism evidence="5 6">
    <name type="scientific">Nicotiana tabacum</name>
    <name type="common">Common tobacco</name>
    <dbReference type="NCBI Taxonomy" id="4097"/>
    <lineage>
        <taxon>Eukaryota</taxon>
        <taxon>Viridiplantae</taxon>
        <taxon>Streptophyta</taxon>
        <taxon>Embryophyta</taxon>
        <taxon>Tracheophyta</taxon>
        <taxon>Spermatophyta</taxon>
        <taxon>Magnoliopsida</taxon>
        <taxon>eudicotyledons</taxon>
        <taxon>Gunneridae</taxon>
        <taxon>Pentapetalae</taxon>
        <taxon>asterids</taxon>
        <taxon>lamiids</taxon>
        <taxon>Solanales</taxon>
        <taxon>Solanaceae</taxon>
        <taxon>Nicotianoideae</taxon>
        <taxon>Nicotianeae</taxon>
        <taxon>Nicotiana</taxon>
    </lineage>
</organism>
<dbReference type="OrthoDB" id="655030at2759"/>
<reference evidence="6" key="2">
    <citation type="submission" date="2025-08" db="UniProtKB">
        <authorList>
            <consortium name="RefSeq"/>
        </authorList>
    </citation>
    <scope>IDENTIFICATION</scope>
    <source>
        <tissue evidence="6">Leaf</tissue>
    </source>
</reference>
<dbReference type="SMR" id="A0A1S4DEE9"/>
<evidence type="ECO:0000256" key="2">
    <source>
        <dbReference type="ARBA" id="ARBA00023033"/>
    </source>
</evidence>
<feature type="domain" description="FAD-binding" evidence="4">
    <location>
        <begin position="13"/>
        <end position="178"/>
    </location>
</feature>
<keyword evidence="2 6" id="KW-0503">Monooxygenase</keyword>
<evidence type="ECO:0000256" key="3">
    <source>
        <dbReference type="ARBA" id="ARBA00024018"/>
    </source>
</evidence>
<dbReference type="Pfam" id="PF01494">
    <property type="entry name" value="FAD_binding_3"/>
    <property type="match status" value="1"/>
</dbReference>
<gene>
    <name evidence="6" type="primary">LOC107828955</name>
</gene>
<proteinExistence type="inferred from homology"/>
<accession>A0A1S4DEE9</accession>
<dbReference type="Gene3D" id="3.50.50.60">
    <property type="entry name" value="FAD/NAD(P)-binding domain"/>
    <property type="match status" value="1"/>
</dbReference>
<reference evidence="5" key="1">
    <citation type="journal article" date="2014" name="Nat. Commun.">
        <title>The tobacco genome sequence and its comparison with those of tomato and potato.</title>
        <authorList>
            <person name="Sierro N."/>
            <person name="Battey J.N."/>
            <person name="Ouadi S."/>
            <person name="Bakaher N."/>
            <person name="Bovet L."/>
            <person name="Willig A."/>
            <person name="Goepfert S."/>
            <person name="Peitsch M.C."/>
            <person name="Ivanov N.V."/>
        </authorList>
    </citation>
    <scope>NUCLEOTIDE SEQUENCE [LARGE SCALE GENOMIC DNA]</scope>
</reference>
<dbReference type="InterPro" id="IPR002938">
    <property type="entry name" value="FAD-bd"/>
</dbReference>
<protein>
    <submittedName>
        <fullName evidence="6">FAD-dependent urate hydroxylase isoform X1</fullName>
    </submittedName>
    <submittedName>
        <fullName evidence="6">Monooxygenase 2 isoform X1</fullName>
    </submittedName>
</protein>
<sequence>MQPQKEQMEINEDIVIVGAGIAGLATSLALHRLGLRSLVLESSDSLRTSGFALALWTNAWRALDALGVGDTLRQHSLQFSRFEAFSTDSGMPTAEISLEANNKPRDYDSRCMKRQEIVETLEKELPPGTIKYSSLVVSIQDSGLFKLLHLADTTVLRTKVLIGCDGVNSVVAKWMGLPKLVDANRSAIRGYVEYSEGHEFEPKFCAYFGRGVRIGFLPCDDKSLYWFCTFTPSALNYDESIEGSPVKMKQFVLSMASNVSKEVYNILQRTSLDSLYCAKLKLRSPLNILMIYNIVKRNTCLVGDALHPMTPDIGQGGCSALEDGVVLARCIAETFSKKLPTGMEKLEDDDFYNRIKVGLEKYAKERRWRIFNLISTSYLVGLAQESNGKVISYLREKFLAQFTIETMLRMGDFDCGKLLTYSG</sequence>
<dbReference type="PRINTS" id="PR00420">
    <property type="entry name" value="RNGMNOXGNASE"/>
</dbReference>
<evidence type="ECO:0000259" key="4">
    <source>
        <dbReference type="Pfam" id="PF01494"/>
    </source>
</evidence>
<dbReference type="InterPro" id="IPR036188">
    <property type="entry name" value="FAD/NAD-bd_sf"/>
</dbReference>
<dbReference type="Proteomes" id="UP000790787">
    <property type="component" value="Chromosome 15"/>
</dbReference>
<evidence type="ECO:0000313" key="6">
    <source>
        <dbReference type="RefSeq" id="XP_016511840.1"/>
    </source>
</evidence>
<dbReference type="PaxDb" id="4097-A0A1S4DEE9"/>
<dbReference type="GeneID" id="107828955"/>
<keyword evidence="1" id="KW-0560">Oxidoreductase</keyword>
<dbReference type="RefSeq" id="XP_016511840.1">
    <property type="nucleotide sequence ID" value="XM_016656354.1"/>
</dbReference>
<dbReference type="RefSeq" id="XP_016511840.1">
    <property type="nucleotide sequence ID" value="XM_016656354.2"/>
</dbReference>
<dbReference type="OMA" id="ITTWANA"/>
<dbReference type="KEGG" id="nta:107828955"/>
<dbReference type="PANTHER" id="PTHR45934:SF8">
    <property type="entry name" value="FAD-DEPENDENT URATE HYDROXYLASE-LIKE ISOFORM X1"/>
    <property type="match status" value="1"/>
</dbReference>
<dbReference type="AlphaFoldDB" id="A0A1S4DEE9"/>
<name>A0A1S4DEE9_TOBAC</name>
<dbReference type="STRING" id="4097.A0A1S4DEE9"/>
<dbReference type="GO" id="GO:0071949">
    <property type="term" value="F:FAD binding"/>
    <property type="evidence" value="ECO:0007669"/>
    <property type="project" value="InterPro"/>
</dbReference>
<comment type="similarity">
    <text evidence="3">Belongs to the 3-hydroxybenzoate 6-hydroxylase family.</text>
</comment>